<proteinExistence type="predicted"/>
<sequence length="89" mass="9955">MRSVETPFVGGPLDGRVLPVLTGATGQPPKTYEVPVPNDDGTPPTVYVYVRVPVALSRRLGVPRGWQYEYAPEGRPREGLKWPWTRPNR</sequence>
<keyword evidence="2" id="KW-1185">Reference proteome</keyword>
<protein>
    <submittedName>
        <fullName evidence="1">Uncharacterized protein</fullName>
    </submittedName>
</protein>
<dbReference type="Proteomes" id="UP000509303">
    <property type="component" value="Chromosome"/>
</dbReference>
<organism evidence="1 2">
    <name type="scientific">Streptomyces buecherae</name>
    <dbReference type="NCBI Taxonomy" id="2763006"/>
    <lineage>
        <taxon>Bacteria</taxon>
        <taxon>Bacillati</taxon>
        <taxon>Actinomycetota</taxon>
        <taxon>Actinomycetes</taxon>
        <taxon>Kitasatosporales</taxon>
        <taxon>Streptomycetaceae</taxon>
        <taxon>Streptomyces</taxon>
    </lineage>
</organism>
<reference evidence="1 2" key="1">
    <citation type="submission" date="2020-06" db="EMBL/GenBank/DDBJ databases">
        <title>Genome mining for natural products.</title>
        <authorList>
            <person name="Zhang B."/>
            <person name="Shi J."/>
            <person name="Ge H."/>
        </authorList>
    </citation>
    <scope>NUCLEOTIDE SEQUENCE [LARGE SCALE GENOMIC DNA]</scope>
    <source>
        <strain evidence="1 2">NA00687</strain>
    </source>
</reference>
<evidence type="ECO:0000313" key="2">
    <source>
        <dbReference type="Proteomes" id="UP000509303"/>
    </source>
</evidence>
<evidence type="ECO:0000313" key="1">
    <source>
        <dbReference type="EMBL" id="QKW52360.1"/>
    </source>
</evidence>
<dbReference type="RefSeq" id="WP_176164064.1">
    <property type="nucleotide sequence ID" value="NZ_CP054929.1"/>
</dbReference>
<gene>
    <name evidence="1" type="ORF">HUT08_25675</name>
</gene>
<name>A0A7H8ND14_9ACTN</name>
<dbReference type="AlphaFoldDB" id="A0A7H8ND14"/>
<accession>A0A7H8ND14</accession>
<dbReference type="EMBL" id="CP054929">
    <property type="protein sequence ID" value="QKW52360.1"/>
    <property type="molecule type" value="Genomic_DNA"/>
</dbReference>